<evidence type="ECO:0000313" key="5">
    <source>
        <dbReference type="EMBL" id="HIR70174.1"/>
    </source>
</evidence>
<dbReference type="InterPro" id="IPR000873">
    <property type="entry name" value="AMP-dep_synth/lig_dom"/>
</dbReference>
<reference evidence="5" key="1">
    <citation type="submission" date="2020-10" db="EMBL/GenBank/DDBJ databases">
        <authorList>
            <person name="Gilroy R."/>
        </authorList>
    </citation>
    <scope>NUCLEOTIDE SEQUENCE</scope>
    <source>
        <strain evidence="5">ChiSjej5B23-6657</strain>
    </source>
</reference>
<keyword evidence="3" id="KW-0472">Membrane</keyword>
<protein>
    <submittedName>
        <fullName evidence="5">Acyl--CoA ligase</fullName>
    </submittedName>
</protein>
<dbReference type="InterPro" id="IPR042099">
    <property type="entry name" value="ANL_N_sf"/>
</dbReference>
<dbReference type="Pfam" id="PF23562">
    <property type="entry name" value="AMP-binding_C_3"/>
    <property type="match status" value="1"/>
</dbReference>
<proteinExistence type="inferred from homology"/>
<dbReference type="Proteomes" id="UP000823912">
    <property type="component" value="Unassembled WGS sequence"/>
</dbReference>
<evidence type="ECO:0000313" key="6">
    <source>
        <dbReference type="Proteomes" id="UP000823912"/>
    </source>
</evidence>
<dbReference type="SUPFAM" id="SSF56801">
    <property type="entry name" value="Acetyl-CoA synthetase-like"/>
    <property type="match status" value="1"/>
</dbReference>
<evidence type="ECO:0000256" key="1">
    <source>
        <dbReference type="ARBA" id="ARBA00006432"/>
    </source>
</evidence>
<evidence type="ECO:0000256" key="2">
    <source>
        <dbReference type="ARBA" id="ARBA00022598"/>
    </source>
</evidence>
<dbReference type="CDD" id="cd04433">
    <property type="entry name" value="AFD_class_I"/>
    <property type="match status" value="1"/>
</dbReference>
<dbReference type="PANTHER" id="PTHR43201">
    <property type="entry name" value="ACYL-COA SYNTHETASE"/>
    <property type="match status" value="1"/>
</dbReference>
<dbReference type="InterPro" id="IPR045851">
    <property type="entry name" value="AMP-bd_C_sf"/>
</dbReference>
<sequence length="492" mass="56065">MRKKLAALLRDCEKKFQDHPAFAFCDEEEVRQVSFREFLEDVENRRAVYREIWEERIGLWAGNSYRWIVAATSLLLEGKTVVLLDANLMDEDARWLCSSTDTQMVIAEEEMLEAEQELGLPMRSIDEKEVRARAGVDDAFEGISADGAAFDGMACDVLTSANPAEGSFICFTSGTSKSAKGVVIDVETLCGCVRNYGEVVKGKTGQKFYLPLPYHHIYAFLYIFHLMYFGGTQCIGQMGRYFIRDMEMMRPHIIFTVPSMLRYMLEKDFFPQQLQAILCGGSYLRPEVGEQIREKGVTLYNLYGSSEVLGAIAYSTPEKGNQWLRPVSGNRFFLNERGELGVELPYHMREYYQKPDETAEVLDRENHVFWTGDAADMDGDGYVRIRGRVRDMIVLENGEKVHAEDTDTQLCQIPGVKDGAVIGVDGQLIAVLIPQDGISKEHLAGAVRKFNRTRSAAVRIRDVWIYGKTFPRTNTGKLRRFLLEKEYREREQ</sequence>
<dbReference type="Gene3D" id="3.40.50.12780">
    <property type="entry name" value="N-terminal domain of ligase-like"/>
    <property type="match status" value="1"/>
</dbReference>
<dbReference type="Gene3D" id="3.30.300.30">
    <property type="match status" value="1"/>
</dbReference>
<dbReference type="AlphaFoldDB" id="A0A9D1JAN9"/>
<organism evidence="5 6">
    <name type="scientific">Candidatus Pullilachnospira gallistercoris</name>
    <dbReference type="NCBI Taxonomy" id="2840911"/>
    <lineage>
        <taxon>Bacteria</taxon>
        <taxon>Bacillati</taxon>
        <taxon>Bacillota</taxon>
        <taxon>Clostridia</taxon>
        <taxon>Lachnospirales</taxon>
        <taxon>Lachnospiraceae</taxon>
        <taxon>Lachnospiraceae incertae sedis</taxon>
        <taxon>Candidatus Pullilachnospira</taxon>
    </lineage>
</organism>
<dbReference type="EMBL" id="DVHM01000045">
    <property type="protein sequence ID" value="HIR70174.1"/>
    <property type="molecule type" value="Genomic_DNA"/>
</dbReference>
<gene>
    <name evidence="5" type="ORF">IAA55_02705</name>
</gene>
<evidence type="ECO:0000256" key="3">
    <source>
        <dbReference type="SAM" id="Phobius"/>
    </source>
</evidence>
<dbReference type="PANTHER" id="PTHR43201:SF5">
    <property type="entry name" value="MEDIUM-CHAIN ACYL-COA LIGASE ACSF2, MITOCHONDRIAL"/>
    <property type="match status" value="1"/>
</dbReference>
<evidence type="ECO:0000259" key="4">
    <source>
        <dbReference type="Pfam" id="PF00501"/>
    </source>
</evidence>
<dbReference type="GO" id="GO:0006631">
    <property type="term" value="P:fatty acid metabolic process"/>
    <property type="evidence" value="ECO:0007669"/>
    <property type="project" value="TreeGrafter"/>
</dbReference>
<keyword evidence="2 5" id="KW-0436">Ligase</keyword>
<reference evidence="5" key="2">
    <citation type="journal article" date="2021" name="PeerJ">
        <title>Extensive microbial diversity within the chicken gut microbiome revealed by metagenomics and culture.</title>
        <authorList>
            <person name="Gilroy R."/>
            <person name="Ravi A."/>
            <person name="Getino M."/>
            <person name="Pursley I."/>
            <person name="Horton D.L."/>
            <person name="Alikhan N.F."/>
            <person name="Baker D."/>
            <person name="Gharbi K."/>
            <person name="Hall N."/>
            <person name="Watson M."/>
            <person name="Adriaenssens E.M."/>
            <person name="Foster-Nyarko E."/>
            <person name="Jarju S."/>
            <person name="Secka A."/>
            <person name="Antonio M."/>
            <person name="Oren A."/>
            <person name="Chaudhuri R.R."/>
            <person name="La Ragione R."/>
            <person name="Hildebrand F."/>
            <person name="Pallen M.J."/>
        </authorList>
    </citation>
    <scope>NUCLEOTIDE SEQUENCE</scope>
    <source>
        <strain evidence="5">ChiSjej5B23-6657</strain>
    </source>
</reference>
<keyword evidence="3" id="KW-0812">Transmembrane</keyword>
<dbReference type="Pfam" id="PF00501">
    <property type="entry name" value="AMP-binding"/>
    <property type="match status" value="1"/>
</dbReference>
<keyword evidence="3" id="KW-1133">Transmembrane helix</keyword>
<comment type="caution">
    <text evidence="5">The sequence shown here is derived from an EMBL/GenBank/DDBJ whole genome shotgun (WGS) entry which is preliminary data.</text>
</comment>
<accession>A0A9D1JAN9</accession>
<feature type="domain" description="AMP-dependent synthetase/ligase" evidence="4">
    <location>
        <begin position="14"/>
        <end position="319"/>
    </location>
</feature>
<feature type="transmembrane region" description="Helical" evidence="3">
    <location>
        <begin position="217"/>
        <end position="243"/>
    </location>
</feature>
<dbReference type="GO" id="GO:0031956">
    <property type="term" value="F:medium-chain fatty acid-CoA ligase activity"/>
    <property type="evidence" value="ECO:0007669"/>
    <property type="project" value="TreeGrafter"/>
</dbReference>
<comment type="similarity">
    <text evidence="1">Belongs to the ATP-dependent AMP-binding enzyme family.</text>
</comment>
<name>A0A9D1JAN9_9FIRM</name>